<reference evidence="4" key="1">
    <citation type="submission" date="2016-10" db="EMBL/GenBank/DDBJ databases">
        <authorList>
            <person name="de Groot N.N."/>
        </authorList>
    </citation>
    <scope>NUCLEOTIDE SEQUENCE [LARGE SCALE GENOMIC DNA]</scope>
    <source>
        <strain evidence="4">CGMCC 1.10697</strain>
    </source>
</reference>
<accession>A0A1I0W5F2</accession>
<dbReference type="InterPro" id="IPR029044">
    <property type="entry name" value="Nucleotide-diphossugar_trans"/>
</dbReference>
<dbReference type="Proteomes" id="UP000233565">
    <property type="component" value="Unassembled WGS sequence"/>
</dbReference>
<evidence type="ECO:0000313" key="3">
    <source>
        <dbReference type="EMBL" id="PKH37656.1"/>
    </source>
</evidence>
<dbReference type="PANTHER" id="PTHR31306">
    <property type="entry name" value="ALPHA-1,6-MANNOSYLTRANSFERASE MNN11-RELATED"/>
    <property type="match status" value="1"/>
</dbReference>
<evidence type="ECO:0000313" key="4">
    <source>
        <dbReference type="EMBL" id="SFA83096.1"/>
    </source>
</evidence>
<proteinExistence type="predicted"/>
<dbReference type="SUPFAM" id="SSF53448">
    <property type="entry name" value="Nucleotide-diphospho-sugar transferases"/>
    <property type="match status" value="1"/>
</dbReference>
<dbReference type="AlphaFoldDB" id="A0A1I0W5F2"/>
<dbReference type="InterPro" id="IPR008630">
    <property type="entry name" value="Glyco_trans_34"/>
</dbReference>
<name>A0A1I0W5F2_9ACTN</name>
<dbReference type="GO" id="GO:0016020">
    <property type="term" value="C:membrane"/>
    <property type="evidence" value="ECO:0007669"/>
    <property type="project" value="InterPro"/>
</dbReference>
<keyword evidence="1" id="KW-0328">Glycosyltransferase</keyword>
<dbReference type="OrthoDB" id="8479486at2"/>
<reference evidence="3 6" key="2">
    <citation type="submission" date="2017-12" db="EMBL/GenBank/DDBJ databases">
        <title>Pharmacopeia of the Arctic Ocean.</title>
        <authorList>
            <person name="Collins E."/>
            <person name="Ducluzeau A.-L."/>
        </authorList>
    </citation>
    <scope>NUCLEOTIDE SEQUENCE [LARGE SCALE GENOMIC DNA]</scope>
    <source>
        <strain evidence="3 6">DSM 23325</strain>
    </source>
</reference>
<sequence>MTGQDIAIVSGCDRIRYASYVGQQLYARRHGFGYHLELAPFDGFSGYWHKVAALRAHLADHDWVVWFDDDAFVTDLDSTFLRDALEDAERAGAWLAIAPSCDDELNGAWAAYNTGVFALRNGPHAHALLDAMSAAPMADIEAWWDSDRLGVFTHGDQDALVWFVESSSLESSVHWVDPLGWNARPWHFSGSIADPPVCHFPGHPDKSLAIAELARRLGTDETLVRPRGHTKKYDGVHAQVPSIGPVAEQLRRTSIIFRRFVRRVRRKAGWIRANRSWS</sequence>
<dbReference type="EMBL" id="PJBV01000035">
    <property type="protein sequence ID" value="PKH37656.1"/>
    <property type="molecule type" value="Genomic_DNA"/>
</dbReference>
<dbReference type="Pfam" id="PF05637">
    <property type="entry name" value="Glyco_transf_34"/>
    <property type="match status" value="1"/>
</dbReference>
<dbReference type="GO" id="GO:0006487">
    <property type="term" value="P:protein N-linked glycosylation"/>
    <property type="evidence" value="ECO:0007669"/>
    <property type="project" value="TreeGrafter"/>
</dbReference>
<dbReference type="STRING" id="748909.SAMN05192575_101668"/>
<dbReference type="Proteomes" id="UP000199113">
    <property type="component" value="Unassembled WGS sequence"/>
</dbReference>
<protein>
    <submittedName>
        <fullName evidence="4">Galactosyl transferase GMA12/MNN10 family protein</fullName>
    </submittedName>
</protein>
<organism evidence="4 5">
    <name type="scientific">Nocardioides alpinus</name>
    <dbReference type="NCBI Taxonomy" id="748909"/>
    <lineage>
        <taxon>Bacteria</taxon>
        <taxon>Bacillati</taxon>
        <taxon>Actinomycetota</taxon>
        <taxon>Actinomycetes</taxon>
        <taxon>Propionibacteriales</taxon>
        <taxon>Nocardioidaceae</taxon>
        <taxon>Nocardioides</taxon>
    </lineage>
</organism>
<evidence type="ECO:0000313" key="6">
    <source>
        <dbReference type="Proteomes" id="UP000233565"/>
    </source>
</evidence>
<evidence type="ECO:0000256" key="1">
    <source>
        <dbReference type="ARBA" id="ARBA00022676"/>
    </source>
</evidence>
<dbReference type="RefSeq" id="WP_091194167.1">
    <property type="nucleotide sequence ID" value="NZ_FOKC01000001.1"/>
</dbReference>
<dbReference type="Gene3D" id="3.90.550.10">
    <property type="entry name" value="Spore Coat Polysaccharide Biosynthesis Protein SpsA, Chain A"/>
    <property type="match status" value="1"/>
</dbReference>
<keyword evidence="6" id="KW-1185">Reference proteome</keyword>
<keyword evidence="2 4" id="KW-0808">Transferase</keyword>
<gene>
    <name evidence="3" type="ORF">CXG46_19720</name>
    <name evidence="4" type="ORF">SAMN05192575_101668</name>
</gene>
<dbReference type="EMBL" id="FOKC01000001">
    <property type="protein sequence ID" value="SFA83096.1"/>
    <property type="molecule type" value="Genomic_DNA"/>
</dbReference>
<dbReference type="GO" id="GO:0016757">
    <property type="term" value="F:glycosyltransferase activity"/>
    <property type="evidence" value="ECO:0007669"/>
    <property type="project" value="UniProtKB-KW"/>
</dbReference>
<dbReference type="PANTHER" id="PTHR31306:SF4">
    <property type="entry name" value="ALPHA-1,2-GALACTOSYLTRANSFERASE"/>
    <property type="match status" value="1"/>
</dbReference>
<evidence type="ECO:0000313" key="5">
    <source>
        <dbReference type="Proteomes" id="UP000199113"/>
    </source>
</evidence>
<evidence type="ECO:0000256" key="2">
    <source>
        <dbReference type="ARBA" id="ARBA00022679"/>
    </source>
</evidence>